<proteinExistence type="predicted"/>
<name>A0ABY5V337_9BACT</name>
<accession>A0ABY5V337</accession>
<gene>
    <name evidence="1" type="ORF">NQ491_03730</name>
</gene>
<dbReference type="PROSITE" id="PS51257">
    <property type="entry name" value="PROKAR_LIPOPROTEIN"/>
    <property type="match status" value="1"/>
</dbReference>
<dbReference type="RefSeq" id="WP_019244653.1">
    <property type="nucleotide sequence ID" value="NZ_CAPH01000002.1"/>
</dbReference>
<keyword evidence="2" id="KW-1185">Reference proteome</keyword>
<reference evidence="1" key="1">
    <citation type="journal article" date="2022" name="Cell">
        <title>Design, construction, and in vivo augmentation of a complex gut microbiome.</title>
        <authorList>
            <person name="Cheng A.G."/>
            <person name="Ho P.Y."/>
            <person name="Aranda-Diaz A."/>
            <person name="Jain S."/>
            <person name="Yu F.B."/>
            <person name="Meng X."/>
            <person name="Wang M."/>
            <person name="Iakiviak M."/>
            <person name="Nagashima K."/>
            <person name="Zhao A."/>
            <person name="Murugkar P."/>
            <person name="Patil A."/>
            <person name="Atabakhsh K."/>
            <person name="Weakley A."/>
            <person name="Yan J."/>
            <person name="Brumbaugh A.R."/>
            <person name="Higginbottom S."/>
            <person name="Dimas A."/>
            <person name="Shiver A.L."/>
            <person name="Deutschbauer A."/>
            <person name="Neff N."/>
            <person name="Sonnenburg J.L."/>
            <person name="Huang K.C."/>
            <person name="Fischbach M.A."/>
        </authorList>
    </citation>
    <scope>NUCLEOTIDE SEQUENCE</scope>
    <source>
        <strain evidence="1">AP11</strain>
    </source>
</reference>
<dbReference type="Gene3D" id="2.60.40.2630">
    <property type="match status" value="1"/>
</dbReference>
<evidence type="ECO:0000313" key="2">
    <source>
        <dbReference type="Proteomes" id="UP001059295"/>
    </source>
</evidence>
<dbReference type="EMBL" id="CP102294">
    <property type="protein sequence ID" value="UWN57901.1"/>
    <property type="molecule type" value="Genomic_DNA"/>
</dbReference>
<protein>
    <submittedName>
        <fullName evidence="1">Fimbrillin family protein</fullName>
    </submittedName>
</protein>
<sequence>MNAHAGKWIPWIWGLLAVALLGGCSKDESLKSEPGPMPGLDRIEIRLSGGIALSDAGSKALASLPATRAVVDANHEADLRVSFARIDQNGADGGWPSYTTASVLGATCKGNAAGVTGTTSIVFDVPQYYLVRETDNGTKLVGWYPQAEAAGGVVAWTIDGVSDVMLTDELEGNKNADARFGTAGKIFEFAHCLTQLKVWAYAVDEAAKNVWGTIPEGGIVLKSQFPTCKVELPATVTFEGIPADLALPAKKAADDGAIGYPLALPVAASFDEADAAACGYALVAPIAVGGTLTLSVATSEGGTRDVPLTLPAAGFGAGKAYDVVLKFTSTQITPQATISPWEEAGDRIEVIL</sequence>
<evidence type="ECO:0000313" key="1">
    <source>
        <dbReference type="EMBL" id="UWN57901.1"/>
    </source>
</evidence>
<dbReference type="GeneID" id="82890814"/>
<organism evidence="1 2">
    <name type="scientific">Alistipes ihumii AP11</name>
    <dbReference type="NCBI Taxonomy" id="1211813"/>
    <lineage>
        <taxon>Bacteria</taxon>
        <taxon>Pseudomonadati</taxon>
        <taxon>Bacteroidota</taxon>
        <taxon>Bacteroidia</taxon>
        <taxon>Bacteroidales</taxon>
        <taxon>Rikenellaceae</taxon>
        <taxon>Alistipes</taxon>
    </lineage>
</organism>
<dbReference type="Proteomes" id="UP001059295">
    <property type="component" value="Chromosome"/>
</dbReference>
<dbReference type="CDD" id="cd13121">
    <property type="entry name" value="BF2867_like_C"/>
    <property type="match status" value="1"/>
</dbReference>